<dbReference type="AlphaFoldDB" id="A0AAV6KJB2"/>
<gene>
    <name evidence="2" type="ORF">RHGRI_010352</name>
</gene>
<keyword evidence="1" id="KW-0732">Signal</keyword>
<comment type="caution">
    <text evidence="2">The sequence shown here is derived from an EMBL/GenBank/DDBJ whole genome shotgun (WGS) entry which is preliminary data.</text>
</comment>
<evidence type="ECO:0000313" key="3">
    <source>
        <dbReference type="Proteomes" id="UP000823749"/>
    </source>
</evidence>
<dbReference type="Proteomes" id="UP000823749">
    <property type="component" value="Chromosome 4"/>
</dbReference>
<protein>
    <submittedName>
        <fullName evidence="2">Uncharacterized protein</fullName>
    </submittedName>
</protein>
<organism evidence="2 3">
    <name type="scientific">Rhododendron griersonianum</name>
    <dbReference type="NCBI Taxonomy" id="479676"/>
    <lineage>
        <taxon>Eukaryota</taxon>
        <taxon>Viridiplantae</taxon>
        <taxon>Streptophyta</taxon>
        <taxon>Embryophyta</taxon>
        <taxon>Tracheophyta</taxon>
        <taxon>Spermatophyta</taxon>
        <taxon>Magnoliopsida</taxon>
        <taxon>eudicotyledons</taxon>
        <taxon>Gunneridae</taxon>
        <taxon>Pentapetalae</taxon>
        <taxon>asterids</taxon>
        <taxon>Ericales</taxon>
        <taxon>Ericaceae</taxon>
        <taxon>Ericoideae</taxon>
        <taxon>Rhodoreae</taxon>
        <taxon>Rhododendron</taxon>
    </lineage>
</organism>
<evidence type="ECO:0000313" key="2">
    <source>
        <dbReference type="EMBL" id="KAG5552237.1"/>
    </source>
</evidence>
<dbReference type="EMBL" id="JACTNZ010000004">
    <property type="protein sequence ID" value="KAG5552237.1"/>
    <property type="molecule type" value="Genomic_DNA"/>
</dbReference>
<name>A0AAV6KJB2_9ERIC</name>
<feature type="signal peptide" evidence="1">
    <location>
        <begin position="1"/>
        <end position="21"/>
    </location>
</feature>
<evidence type="ECO:0000256" key="1">
    <source>
        <dbReference type="SAM" id="SignalP"/>
    </source>
</evidence>
<sequence>MGSLVHMGLLPFLESLTFKFAETPQESVEEIETETYIETETNLTYEQISPIHCLLKCPT</sequence>
<proteinExistence type="predicted"/>
<feature type="chain" id="PRO_5043563205" evidence="1">
    <location>
        <begin position="22"/>
        <end position="59"/>
    </location>
</feature>
<accession>A0AAV6KJB2</accession>
<keyword evidence="3" id="KW-1185">Reference proteome</keyword>
<reference evidence="2" key="1">
    <citation type="submission" date="2020-08" db="EMBL/GenBank/DDBJ databases">
        <title>Plant Genome Project.</title>
        <authorList>
            <person name="Zhang R.-G."/>
        </authorList>
    </citation>
    <scope>NUCLEOTIDE SEQUENCE</scope>
    <source>
        <strain evidence="2">WSP0</strain>
        <tissue evidence="2">Leaf</tissue>
    </source>
</reference>